<evidence type="ECO:0000313" key="2">
    <source>
        <dbReference type="EMBL" id="KAJ8314514.1"/>
    </source>
</evidence>
<gene>
    <name evidence="2" type="ORF">KUTeg_006664</name>
</gene>
<evidence type="ECO:0000256" key="1">
    <source>
        <dbReference type="ARBA" id="ARBA00023002"/>
    </source>
</evidence>
<protein>
    <submittedName>
        <fullName evidence="2">Uncharacterized protein</fullName>
    </submittedName>
</protein>
<sequence>MITARFKFFHSLRFCFPISSKNGLNHIKFISSCSKVFMLFGCGLIVIVKSVVIRPKPNFIDDGTLVVQFVEENHISSFGGDWLKENCYSKESLKDMRESLKPVFYSDKYVPELSYSDVKKSDEALYRWLKNINEYGLCLLKDVPTEKDMLKTVIRHIGPVEQSIYGETYELYVINIKWSPPYHGPIALEEDLIEPFYRAFILFGKAIENHRYKGGYVNIDDYKSKLMILHKKYGDGSPIRRVFNTDWS</sequence>
<reference evidence="2 3" key="1">
    <citation type="submission" date="2022-12" db="EMBL/GenBank/DDBJ databases">
        <title>Chromosome-level genome of Tegillarca granosa.</title>
        <authorList>
            <person name="Kim J."/>
        </authorList>
    </citation>
    <scope>NUCLEOTIDE SEQUENCE [LARGE SCALE GENOMIC DNA]</scope>
    <source>
        <strain evidence="2">Teg-2019</strain>
        <tissue evidence="2">Adductor muscle</tissue>
    </source>
</reference>
<accession>A0ABQ9FAY5</accession>
<keyword evidence="1" id="KW-0560">Oxidoreductase</keyword>
<comment type="caution">
    <text evidence="2">The sequence shown here is derived from an EMBL/GenBank/DDBJ whole genome shotgun (WGS) entry which is preliminary data.</text>
</comment>
<name>A0ABQ9FAY5_TEGGR</name>
<organism evidence="2 3">
    <name type="scientific">Tegillarca granosa</name>
    <name type="common">Malaysian cockle</name>
    <name type="synonym">Anadara granosa</name>
    <dbReference type="NCBI Taxonomy" id="220873"/>
    <lineage>
        <taxon>Eukaryota</taxon>
        <taxon>Metazoa</taxon>
        <taxon>Spiralia</taxon>
        <taxon>Lophotrochozoa</taxon>
        <taxon>Mollusca</taxon>
        <taxon>Bivalvia</taxon>
        <taxon>Autobranchia</taxon>
        <taxon>Pteriomorphia</taxon>
        <taxon>Arcoida</taxon>
        <taxon>Arcoidea</taxon>
        <taxon>Arcidae</taxon>
        <taxon>Tegillarca</taxon>
    </lineage>
</organism>
<dbReference type="EMBL" id="JARBDR010000337">
    <property type="protein sequence ID" value="KAJ8314514.1"/>
    <property type="molecule type" value="Genomic_DNA"/>
</dbReference>
<dbReference type="Proteomes" id="UP001217089">
    <property type="component" value="Unassembled WGS sequence"/>
</dbReference>
<keyword evidence="3" id="KW-1185">Reference proteome</keyword>
<dbReference type="SUPFAM" id="SSF51197">
    <property type="entry name" value="Clavaminate synthase-like"/>
    <property type="match status" value="1"/>
</dbReference>
<dbReference type="Gene3D" id="3.60.130.10">
    <property type="entry name" value="Clavaminate synthase-like"/>
    <property type="match status" value="1"/>
</dbReference>
<evidence type="ECO:0000313" key="3">
    <source>
        <dbReference type="Proteomes" id="UP001217089"/>
    </source>
</evidence>
<proteinExistence type="predicted"/>
<dbReference type="InterPro" id="IPR042098">
    <property type="entry name" value="TauD-like_sf"/>
</dbReference>